<dbReference type="GO" id="GO:0035556">
    <property type="term" value="P:intracellular signal transduction"/>
    <property type="evidence" value="ECO:0007669"/>
    <property type="project" value="InterPro"/>
</dbReference>
<dbReference type="Pfam" id="PF05276">
    <property type="entry name" value="SH3BP5"/>
    <property type="match status" value="1"/>
</dbReference>
<dbReference type="PANTHER" id="PTHR19423:SF1">
    <property type="entry name" value="SH3 DOMAIN-BINDING PROTEIN 5"/>
    <property type="match status" value="1"/>
</dbReference>
<reference evidence="3 5" key="2">
    <citation type="journal article" date="2013" name="Nature">
        <title>Insights into bilaterian evolution from three spiralian genomes.</title>
        <authorList>
            <person name="Simakov O."/>
            <person name="Marletaz F."/>
            <person name="Cho S.J."/>
            <person name="Edsinger-Gonzales E."/>
            <person name="Havlak P."/>
            <person name="Hellsten U."/>
            <person name="Kuo D.H."/>
            <person name="Larsson T."/>
            <person name="Lv J."/>
            <person name="Arendt D."/>
            <person name="Savage R."/>
            <person name="Osoegawa K."/>
            <person name="de Jong P."/>
            <person name="Grimwood J."/>
            <person name="Chapman J.A."/>
            <person name="Shapiro H."/>
            <person name="Aerts A."/>
            <person name="Otillar R.P."/>
            <person name="Terry A.Y."/>
            <person name="Boore J.L."/>
            <person name="Grigoriev I.V."/>
            <person name="Lindberg D.R."/>
            <person name="Seaver E.C."/>
            <person name="Weisblat D.A."/>
            <person name="Putnam N.H."/>
            <person name="Rokhsar D.S."/>
        </authorList>
    </citation>
    <scope>NUCLEOTIDE SEQUENCE</scope>
    <source>
        <strain evidence="3 5">I ESC-2004</strain>
    </source>
</reference>
<dbReference type="EnsemblMetazoa" id="CapteT122047">
    <property type="protein sequence ID" value="CapteP122047"/>
    <property type="gene ID" value="CapteG122047"/>
</dbReference>
<reference evidence="5" key="1">
    <citation type="submission" date="2012-12" db="EMBL/GenBank/DDBJ databases">
        <authorList>
            <person name="Hellsten U."/>
            <person name="Grimwood J."/>
            <person name="Chapman J.A."/>
            <person name="Shapiro H."/>
            <person name="Aerts A."/>
            <person name="Otillar R.P."/>
            <person name="Terry A.Y."/>
            <person name="Boore J.L."/>
            <person name="Simakov O."/>
            <person name="Marletaz F."/>
            <person name="Cho S.-J."/>
            <person name="Edsinger-Gonzales E."/>
            <person name="Havlak P."/>
            <person name="Kuo D.-H."/>
            <person name="Larsson T."/>
            <person name="Lv J."/>
            <person name="Arendt D."/>
            <person name="Savage R."/>
            <person name="Osoegawa K."/>
            <person name="de Jong P."/>
            <person name="Lindberg D.R."/>
            <person name="Seaver E.C."/>
            <person name="Weisblat D.A."/>
            <person name="Putnam N.H."/>
            <person name="Grigoriev I.V."/>
            <person name="Rokhsar D.S."/>
        </authorList>
    </citation>
    <scope>NUCLEOTIDE SEQUENCE</scope>
    <source>
        <strain evidence="5">I ESC-2004</strain>
    </source>
</reference>
<name>R7UUK6_CAPTE</name>
<proteinExistence type="inferred from homology"/>
<dbReference type="EMBL" id="AMQN01006094">
    <property type="status" value="NOT_ANNOTATED_CDS"/>
    <property type="molecule type" value="Genomic_DNA"/>
</dbReference>
<evidence type="ECO:0000256" key="1">
    <source>
        <dbReference type="ARBA" id="ARBA00007796"/>
    </source>
</evidence>
<evidence type="ECO:0000313" key="4">
    <source>
        <dbReference type="EnsemblMetazoa" id="CapteP122047"/>
    </source>
</evidence>
<dbReference type="STRING" id="283909.R7UUK6"/>
<dbReference type="InterPro" id="IPR007940">
    <property type="entry name" value="SH3BP5"/>
</dbReference>
<evidence type="ECO:0000313" key="3">
    <source>
        <dbReference type="EMBL" id="ELU10323.1"/>
    </source>
</evidence>
<accession>R7UUK6</accession>
<dbReference type="GO" id="GO:0005737">
    <property type="term" value="C:cytoplasm"/>
    <property type="evidence" value="ECO:0007669"/>
    <property type="project" value="TreeGrafter"/>
</dbReference>
<evidence type="ECO:0000313" key="5">
    <source>
        <dbReference type="Proteomes" id="UP000014760"/>
    </source>
</evidence>
<dbReference type="Proteomes" id="UP000014760">
    <property type="component" value="Unassembled WGS sequence"/>
</dbReference>
<dbReference type="EMBL" id="KB297594">
    <property type="protein sequence ID" value="ELU10323.1"/>
    <property type="molecule type" value="Genomic_DNA"/>
</dbReference>
<reference evidence="4" key="3">
    <citation type="submission" date="2015-06" db="UniProtKB">
        <authorList>
            <consortium name="EnsemblMetazoa"/>
        </authorList>
    </citation>
    <scope>IDENTIFICATION</scope>
</reference>
<keyword evidence="2" id="KW-0175">Coiled coil</keyword>
<gene>
    <name evidence="3" type="ORF">CAPTEDRAFT_122047</name>
</gene>
<dbReference type="OMA" id="ERACCTH"/>
<dbReference type="OrthoDB" id="446789at2759"/>
<comment type="similarity">
    <text evidence="1">Belongs to the SH3BP5 family.</text>
</comment>
<protein>
    <submittedName>
        <fullName evidence="3 4">Uncharacterized protein</fullName>
    </submittedName>
</protein>
<dbReference type="HOGENOM" id="CLU_043711_1_1_1"/>
<keyword evidence="5" id="KW-1185">Reference proteome</keyword>
<dbReference type="AlphaFoldDB" id="R7UUK6"/>
<organism evidence="3">
    <name type="scientific">Capitella teleta</name>
    <name type="common">Polychaete worm</name>
    <dbReference type="NCBI Taxonomy" id="283909"/>
    <lineage>
        <taxon>Eukaryota</taxon>
        <taxon>Metazoa</taxon>
        <taxon>Spiralia</taxon>
        <taxon>Lophotrochozoa</taxon>
        <taxon>Annelida</taxon>
        <taxon>Polychaeta</taxon>
        <taxon>Sedentaria</taxon>
        <taxon>Scolecida</taxon>
        <taxon>Capitellidae</taxon>
        <taxon>Capitella</taxon>
    </lineage>
</organism>
<dbReference type="PANTHER" id="PTHR19423">
    <property type="entry name" value="SH3 DOMAIN-BINDING PROTEIN 5"/>
    <property type="match status" value="1"/>
</dbReference>
<feature type="non-terminal residue" evidence="3">
    <location>
        <position position="1"/>
    </location>
</feature>
<dbReference type="GO" id="GO:0004860">
    <property type="term" value="F:protein kinase inhibitor activity"/>
    <property type="evidence" value="ECO:0007669"/>
    <property type="project" value="TreeGrafter"/>
</dbReference>
<sequence length="133" mass="15398">VELEQLNTASNLINGLETELEKRRTAFRSLLSDSTHSLNQMCKKLGKCINRSRPYYELLKESRRSQAEAQRAAVDFQRAHGIYQAAKETVSLAEERLVTDDGGKWEFDSAWQEMLNHATMKVIYNFTVLYFTF</sequence>
<evidence type="ECO:0000256" key="2">
    <source>
        <dbReference type="ARBA" id="ARBA00023054"/>
    </source>
</evidence>